<reference evidence="2 3" key="1">
    <citation type="submission" date="2020-10" db="EMBL/GenBank/DDBJ databases">
        <title>Sequencing the genomes of 1000 actinobacteria strains.</title>
        <authorList>
            <person name="Klenk H.-P."/>
        </authorList>
    </citation>
    <scope>NUCLEOTIDE SEQUENCE [LARGE SCALE GENOMIC DNA]</scope>
    <source>
        <strain evidence="2 3">DSM 7307</strain>
    </source>
</reference>
<dbReference type="Proteomes" id="UP000620262">
    <property type="component" value="Unassembled WGS sequence"/>
</dbReference>
<proteinExistence type="predicted"/>
<feature type="transmembrane region" description="Helical" evidence="1">
    <location>
        <begin position="21"/>
        <end position="54"/>
    </location>
</feature>
<comment type="caution">
    <text evidence="2">The sequence shown here is derived from an EMBL/GenBank/DDBJ whole genome shotgun (WGS) entry which is preliminary data.</text>
</comment>
<organism evidence="2 3">
    <name type="scientific">Rhizobium viscosum</name>
    <name type="common">Arthrobacter viscosus</name>
    <dbReference type="NCBI Taxonomy" id="1673"/>
    <lineage>
        <taxon>Bacteria</taxon>
        <taxon>Pseudomonadati</taxon>
        <taxon>Pseudomonadota</taxon>
        <taxon>Alphaproteobacteria</taxon>
        <taxon>Hyphomicrobiales</taxon>
        <taxon>Rhizobiaceae</taxon>
        <taxon>Rhizobium/Agrobacterium group</taxon>
        <taxon>Rhizobium</taxon>
    </lineage>
</organism>
<evidence type="ECO:0000256" key="1">
    <source>
        <dbReference type="SAM" id="Phobius"/>
    </source>
</evidence>
<name>A0ABR9IIW2_RHIVS</name>
<feature type="transmembrane region" description="Helical" evidence="1">
    <location>
        <begin position="82"/>
        <end position="104"/>
    </location>
</feature>
<keyword evidence="1" id="KW-0812">Transmembrane</keyword>
<keyword evidence="3" id="KW-1185">Reference proteome</keyword>
<dbReference type="RefSeq" id="WP_192727367.1">
    <property type="nucleotide sequence ID" value="NZ_BAAAVL010000003.1"/>
</dbReference>
<protein>
    <submittedName>
        <fullName evidence="2">Uncharacterized protein</fullName>
    </submittedName>
</protein>
<evidence type="ECO:0000313" key="2">
    <source>
        <dbReference type="EMBL" id="MBE1503103.1"/>
    </source>
</evidence>
<accession>A0ABR9IIW2</accession>
<gene>
    <name evidence="2" type="ORF">H4W29_000284</name>
</gene>
<evidence type="ECO:0000313" key="3">
    <source>
        <dbReference type="Proteomes" id="UP000620262"/>
    </source>
</evidence>
<feature type="transmembrane region" description="Helical" evidence="1">
    <location>
        <begin position="116"/>
        <end position="140"/>
    </location>
</feature>
<keyword evidence="1" id="KW-0472">Membrane</keyword>
<feature type="transmembrane region" description="Helical" evidence="1">
    <location>
        <begin position="152"/>
        <end position="171"/>
    </location>
</feature>
<sequence>MPVVSTITKYLSRPLQIFISAATDIILVFQSSIFIGIFVAFLYLLATLFGIWIGDTLNDLLEIPLTLISLALPTPTDMVFDIVSYLFLMWLGLTLMFFLVRTLLRALVWCAYSLKLSGTVSALVVIGTLCTAGFLFLLMWPDEYGGDWLTITTGYALMLALIALSFALWTWNRYRVNKRLKARLFDHEVGGSLYHLSSFRDFSDLRTI</sequence>
<dbReference type="EMBL" id="JADBEC010000001">
    <property type="protein sequence ID" value="MBE1503103.1"/>
    <property type="molecule type" value="Genomic_DNA"/>
</dbReference>
<keyword evidence="1" id="KW-1133">Transmembrane helix</keyword>